<feature type="compositionally biased region" description="Polar residues" evidence="3">
    <location>
        <begin position="327"/>
        <end position="343"/>
    </location>
</feature>
<feature type="domain" description="Peptidase S1" evidence="5">
    <location>
        <begin position="442"/>
        <end position="707"/>
    </location>
</feature>
<keyword evidence="2" id="KW-0378">Hydrolase</keyword>
<dbReference type="PROSITE" id="PS00134">
    <property type="entry name" value="TRYPSIN_HIS"/>
    <property type="match status" value="1"/>
</dbReference>
<gene>
    <name evidence="6" type="ORF">KCG46_07405</name>
</gene>
<keyword evidence="7" id="KW-1185">Reference proteome</keyword>
<feature type="chain" id="PRO_5040931012" evidence="4">
    <location>
        <begin position="19"/>
        <end position="720"/>
    </location>
</feature>
<dbReference type="InterPro" id="IPR001254">
    <property type="entry name" value="Trypsin_dom"/>
</dbReference>
<dbReference type="AlphaFoldDB" id="A0A9X1F330"/>
<feature type="signal peptide" evidence="4">
    <location>
        <begin position="1"/>
        <end position="18"/>
    </location>
</feature>
<reference evidence="6" key="1">
    <citation type="submission" date="2021-04" db="EMBL/GenBank/DDBJ databases">
        <authorList>
            <person name="Pira H."/>
            <person name="Risdian C."/>
            <person name="Wink J."/>
        </authorList>
    </citation>
    <scope>NUCLEOTIDE SEQUENCE</scope>
    <source>
        <strain evidence="6">WH158</strain>
    </source>
</reference>
<evidence type="ECO:0000313" key="7">
    <source>
        <dbReference type="Proteomes" id="UP001138681"/>
    </source>
</evidence>
<keyword evidence="1" id="KW-1015">Disulfide bond</keyword>
<dbReference type="Proteomes" id="UP001138681">
    <property type="component" value="Unassembled WGS sequence"/>
</dbReference>
<evidence type="ECO:0000256" key="2">
    <source>
        <dbReference type="RuleBase" id="RU363034"/>
    </source>
</evidence>
<name>A0A9X1F330_9SPHN</name>
<accession>A0A9X1F330</accession>
<dbReference type="PANTHER" id="PTHR24276:SF98">
    <property type="entry name" value="FI18310P1-RELATED"/>
    <property type="match status" value="1"/>
</dbReference>
<dbReference type="InterPro" id="IPR050430">
    <property type="entry name" value="Peptidase_S1"/>
</dbReference>
<dbReference type="SMART" id="SM00020">
    <property type="entry name" value="Tryp_SPc"/>
    <property type="match status" value="1"/>
</dbReference>
<protein>
    <submittedName>
        <fullName evidence="6">Serine protease</fullName>
    </submittedName>
</protein>
<evidence type="ECO:0000259" key="5">
    <source>
        <dbReference type="PROSITE" id="PS50240"/>
    </source>
</evidence>
<dbReference type="InterPro" id="IPR033116">
    <property type="entry name" value="TRYPSIN_SER"/>
</dbReference>
<evidence type="ECO:0000313" key="6">
    <source>
        <dbReference type="EMBL" id="MBV7259395.1"/>
    </source>
</evidence>
<dbReference type="PROSITE" id="PS00135">
    <property type="entry name" value="TRYPSIN_SER"/>
    <property type="match status" value="1"/>
</dbReference>
<keyword evidence="4" id="KW-0732">Signal</keyword>
<keyword evidence="2 6" id="KW-0645">Protease</keyword>
<comment type="caution">
    <text evidence="6">The sequence shown here is derived from an EMBL/GenBank/DDBJ whole genome shotgun (WGS) entry which is preliminary data.</text>
</comment>
<dbReference type="PROSITE" id="PS51257">
    <property type="entry name" value="PROKAR_LIPOPROTEIN"/>
    <property type="match status" value="1"/>
</dbReference>
<dbReference type="GO" id="GO:0004252">
    <property type="term" value="F:serine-type endopeptidase activity"/>
    <property type="evidence" value="ECO:0007669"/>
    <property type="project" value="InterPro"/>
</dbReference>
<dbReference type="GO" id="GO:0006508">
    <property type="term" value="P:proteolysis"/>
    <property type="evidence" value="ECO:0007669"/>
    <property type="project" value="UniProtKB-KW"/>
</dbReference>
<proteinExistence type="predicted"/>
<evidence type="ECO:0000256" key="1">
    <source>
        <dbReference type="ARBA" id="ARBA00023157"/>
    </source>
</evidence>
<dbReference type="CDD" id="cd00190">
    <property type="entry name" value="Tryp_SPc"/>
    <property type="match status" value="1"/>
</dbReference>
<dbReference type="PROSITE" id="PS50240">
    <property type="entry name" value="TRYPSIN_DOM"/>
    <property type="match status" value="1"/>
</dbReference>
<dbReference type="RefSeq" id="WP_218404625.1">
    <property type="nucleotide sequence ID" value="NZ_JAGSPC010000001.1"/>
</dbReference>
<dbReference type="PANTHER" id="PTHR24276">
    <property type="entry name" value="POLYSERASE-RELATED"/>
    <property type="match status" value="1"/>
</dbReference>
<dbReference type="EMBL" id="JAGSPC010000001">
    <property type="protein sequence ID" value="MBV7259395.1"/>
    <property type="molecule type" value="Genomic_DNA"/>
</dbReference>
<evidence type="ECO:0000256" key="3">
    <source>
        <dbReference type="SAM" id="MobiDB-lite"/>
    </source>
</evidence>
<evidence type="ECO:0000256" key="4">
    <source>
        <dbReference type="SAM" id="SignalP"/>
    </source>
</evidence>
<dbReference type="InterPro" id="IPR018114">
    <property type="entry name" value="TRYPSIN_HIS"/>
</dbReference>
<keyword evidence="2" id="KW-0720">Serine protease</keyword>
<dbReference type="Pfam" id="PF00089">
    <property type="entry name" value="Trypsin"/>
    <property type="match status" value="1"/>
</dbReference>
<sequence length="720" mass="77088">MRPNAFVLAAAMGLSACAGTGNIASSSNAIQPTWDEFAAGELAPEPDPNIVINTVEPVQVFDRHPNEPHPVRVRMASDLDAEQLAIVEAALGYRQSVENHPAATYEIAPHPEFPEHLVFYRIKGMGGAEAAAIDPRMNRQGAMTLEDILHFYSSRESSIENAWASNVPVPIDLGRADREGFAADLDRHISALARRAALLTIGQSGGDYPSTSICLSEGAGYGASCAMPDSMDWNEVRAGQGYYFSVAAKLDKPHHIAVISISPSGKVSHLLSQWTRFPAYGAETDFPIKYVPTEYVDDNGNRVRVSQPVTQQPRAYPNGKLIGSGSEAASAQNAGGPETSRSYSSVDSRMMAFAATAQQSAIFTEPGRHQVIVMATEDAINQAIWELQWGDQVPANMCVGDIEESLCSALTRGVPGDNFDWPQNIRTFTVDALKPIRSDGYIINGFAASAGISKWQAQLFLYREGDAFHRSTSSPRNNFEKAHKCGGSYVGGGYILTAAHCIRPDLKEMRIRLGTRDIATGGRTFRVHSAAIHRRAKSSSSRADIALIRIDDPRGYLARMGGSLAAIATAGSGRYRSTRYNKLIVTGWGYMSAASPGAGGPVAADGTTQRNPRYLQGLSLLPVPANACTRLRGFGGFSAADILCARGSIAGSDSCNGDSGGPVTSRVGNRRVLVGVVSVGKGCAQGNTPAIYMRVESYADWIAKARSRLKTARKGGRLTI</sequence>
<organism evidence="6 7">
    <name type="scientific">Erythrobacter crassostreae</name>
    <dbReference type="NCBI Taxonomy" id="2828328"/>
    <lineage>
        <taxon>Bacteria</taxon>
        <taxon>Pseudomonadati</taxon>
        <taxon>Pseudomonadota</taxon>
        <taxon>Alphaproteobacteria</taxon>
        <taxon>Sphingomonadales</taxon>
        <taxon>Erythrobacteraceae</taxon>
        <taxon>Erythrobacter/Porphyrobacter group</taxon>
        <taxon>Erythrobacter</taxon>
    </lineage>
</organism>
<feature type="region of interest" description="Disordered" evidence="3">
    <location>
        <begin position="309"/>
        <end position="343"/>
    </location>
</feature>